<dbReference type="Gene3D" id="3.40.50.300">
    <property type="entry name" value="P-loop containing nucleotide triphosphate hydrolases"/>
    <property type="match status" value="1"/>
</dbReference>
<feature type="region of interest" description="Disordered" evidence="9">
    <location>
        <begin position="346"/>
        <end position="373"/>
    </location>
</feature>
<dbReference type="InterPro" id="IPR004535">
    <property type="entry name" value="Transl_elong_SelB"/>
</dbReference>
<feature type="domain" description="Tr-type G" evidence="10">
    <location>
        <begin position="1"/>
        <end position="172"/>
    </location>
</feature>
<evidence type="ECO:0000313" key="12">
    <source>
        <dbReference type="Proteomes" id="UP000648239"/>
    </source>
</evidence>
<evidence type="ECO:0000256" key="9">
    <source>
        <dbReference type="SAM" id="MobiDB-lite"/>
    </source>
</evidence>
<keyword evidence="4" id="KW-0547">Nucleotide-binding</keyword>
<dbReference type="EMBL" id="JACXWD010000003">
    <property type="protein sequence ID" value="MBD3866808.1"/>
    <property type="molecule type" value="Genomic_DNA"/>
</dbReference>
<dbReference type="InterPro" id="IPR036388">
    <property type="entry name" value="WH-like_DNA-bd_sf"/>
</dbReference>
<gene>
    <name evidence="11" type="primary">selB</name>
    <name evidence="11" type="ORF">IFK94_01680</name>
</gene>
<dbReference type="Gene3D" id="2.40.30.10">
    <property type="entry name" value="Translation factors"/>
    <property type="match status" value="1"/>
</dbReference>
<keyword evidence="5" id="KW-0648">Protein biosynthesis</keyword>
<dbReference type="SUPFAM" id="SSF50465">
    <property type="entry name" value="EF-Tu/eEF-1alpha/eIF2-gamma C-terminal domain"/>
    <property type="match status" value="1"/>
</dbReference>
<dbReference type="InterPro" id="IPR004161">
    <property type="entry name" value="EFTu-like_2"/>
</dbReference>
<dbReference type="GO" id="GO:0001514">
    <property type="term" value="P:selenocysteine incorporation"/>
    <property type="evidence" value="ECO:0007669"/>
    <property type="project" value="InterPro"/>
</dbReference>
<comment type="caution">
    <text evidence="11">The sequence shown here is derived from an EMBL/GenBank/DDBJ whole genome shotgun (WGS) entry which is preliminary data.</text>
</comment>
<dbReference type="Pfam" id="PF09106">
    <property type="entry name" value="WHD_2nd_SelB"/>
    <property type="match status" value="1"/>
</dbReference>
<dbReference type="InterPro" id="IPR027417">
    <property type="entry name" value="P-loop_NTPase"/>
</dbReference>
<dbReference type="PRINTS" id="PR00315">
    <property type="entry name" value="ELONGATNFCT"/>
</dbReference>
<proteinExistence type="predicted"/>
<dbReference type="Pfam" id="PF03144">
    <property type="entry name" value="GTP_EFTU_D2"/>
    <property type="match status" value="1"/>
</dbReference>
<reference evidence="11 12" key="1">
    <citation type="submission" date="2020-08" db="EMBL/GenBank/DDBJ databases">
        <title>Acidobacteriota in marine sediments use diverse sulfur dissimilation pathways.</title>
        <authorList>
            <person name="Wasmund K."/>
        </authorList>
    </citation>
    <scope>NUCLEOTIDE SEQUENCE [LARGE SCALE GENOMIC DNA]</scope>
    <source>
        <strain evidence="11">MAG AM4</strain>
    </source>
</reference>
<evidence type="ECO:0000256" key="3">
    <source>
        <dbReference type="ARBA" id="ARBA00022490"/>
    </source>
</evidence>
<dbReference type="InterPro" id="IPR009000">
    <property type="entry name" value="Transl_B-barrel_sf"/>
</dbReference>
<protein>
    <recommendedName>
        <fullName evidence="2">Selenocysteine-specific elongation factor</fullName>
    </recommendedName>
    <alternativeName>
        <fullName evidence="8">SelB translation factor</fullName>
    </alternativeName>
</protein>
<dbReference type="InterPro" id="IPR009001">
    <property type="entry name" value="Transl_elong_EF1A/Init_IF2_C"/>
</dbReference>
<dbReference type="PANTHER" id="PTHR43721">
    <property type="entry name" value="ELONGATION FACTOR TU-RELATED"/>
    <property type="match status" value="1"/>
</dbReference>
<accession>A0A8J7CK44</accession>
<keyword evidence="6" id="KW-0342">GTP-binding</keyword>
<evidence type="ECO:0000256" key="7">
    <source>
        <dbReference type="ARBA" id="ARBA00025526"/>
    </source>
</evidence>
<dbReference type="GO" id="GO:0003723">
    <property type="term" value="F:RNA binding"/>
    <property type="evidence" value="ECO:0007669"/>
    <property type="project" value="InterPro"/>
</dbReference>
<dbReference type="Pfam" id="PF09107">
    <property type="entry name" value="WHD_3rd_SelB"/>
    <property type="match status" value="1"/>
</dbReference>
<evidence type="ECO:0000256" key="2">
    <source>
        <dbReference type="ARBA" id="ARBA00015953"/>
    </source>
</evidence>
<dbReference type="SUPFAM" id="SSF50447">
    <property type="entry name" value="Translation proteins"/>
    <property type="match status" value="1"/>
</dbReference>
<sequence length="626" mass="68355">MSHLVLGTAGHIDHGKSSLVKALTGIDPDRLREEQARGITIELGFADLDLEGDRHLSIVDVPGHERFVRHMVAGATGIDAVMLVVAADEGVMPQTREHLHICNLLGVRHGFVALTKTDLADRDLRDVVEMELQEFLKGSFLEGCEVVPVSARSGEGMDQVREALAALFGTVDYRPGEGIARLPVDRSFTMHGFGTVVTGTLVAGTLREGQEVEVLPGGDRGRIRGIQVHGQAVREAAAGRRTAVNLQGLRCEQAPRGSTLSVPGRLRTTSRVWARVELVETAASSIRKGGMFRFHQGTSERDARVRLLKDLGNGEQEVEIVLDQPAVLIPSDRFILRRPMPVDTLGGGVITDNNPPRGREAREERAAVSDRGEGMDDPVLLRLGRQGLKGGRAGSLTGDLGLSVDQIESRLAALEEEGRLVQAAGRLFTAEALGGLETEIVARLQAFHGEAPLKQGLSREQLRSALCREMPQDAWRAFLGMLEAREVIRSRADLLAIPSHEVVLDPEDEARIGRIEDRFKAGGLEPPREETVLSEVGGGTGRELLEVLLEQGRLVRIGDGRPFHIEALTKLRALLIDYARESQTIDVATFKRLAGVTRKNAIPLLEYLDGERQTRRVGNVREILIR</sequence>
<organism evidence="11 12">
    <name type="scientific">Candidatus Polarisedimenticola svalbardensis</name>
    <dbReference type="NCBI Taxonomy" id="2886004"/>
    <lineage>
        <taxon>Bacteria</taxon>
        <taxon>Pseudomonadati</taxon>
        <taxon>Acidobacteriota</taxon>
        <taxon>Candidatus Polarisedimenticolia</taxon>
        <taxon>Candidatus Polarisedimenticolales</taxon>
        <taxon>Candidatus Polarisedimenticolaceae</taxon>
        <taxon>Candidatus Polarisedimenticola</taxon>
    </lineage>
</organism>
<dbReference type="PROSITE" id="PS00301">
    <property type="entry name" value="G_TR_1"/>
    <property type="match status" value="1"/>
</dbReference>
<comment type="function">
    <text evidence="7">Translation factor necessary for the incorporation of selenocysteine into proteins. It probably replaces EF-Tu for the insertion of selenocysteine directed by the UGA codon. SelB binds GTP and GDP.</text>
</comment>
<dbReference type="NCBIfam" id="TIGR00231">
    <property type="entry name" value="small_GTP"/>
    <property type="match status" value="1"/>
</dbReference>
<evidence type="ECO:0000256" key="4">
    <source>
        <dbReference type="ARBA" id="ARBA00022741"/>
    </source>
</evidence>
<evidence type="ECO:0000256" key="1">
    <source>
        <dbReference type="ARBA" id="ARBA00004496"/>
    </source>
</evidence>
<dbReference type="GO" id="GO:0005829">
    <property type="term" value="C:cytosol"/>
    <property type="evidence" value="ECO:0007669"/>
    <property type="project" value="TreeGrafter"/>
</dbReference>
<dbReference type="GO" id="GO:0005525">
    <property type="term" value="F:GTP binding"/>
    <property type="evidence" value="ECO:0007669"/>
    <property type="project" value="UniProtKB-KW"/>
</dbReference>
<dbReference type="NCBIfam" id="TIGR00475">
    <property type="entry name" value="selB"/>
    <property type="match status" value="1"/>
</dbReference>
<dbReference type="GO" id="GO:0003924">
    <property type="term" value="F:GTPase activity"/>
    <property type="evidence" value="ECO:0007669"/>
    <property type="project" value="InterPro"/>
</dbReference>
<evidence type="ECO:0000259" key="10">
    <source>
        <dbReference type="PROSITE" id="PS51722"/>
    </source>
</evidence>
<dbReference type="Pfam" id="PF00009">
    <property type="entry name" value="GTP_EFTU"/>
    <property type="match status" value="1"/>
</dbReference>
<dbReference type="InterPro" id="IPR005225">
    <property type="entry name" value="Small_GTP-bd"/>
</dbReference>
<dbReference type="AlphaFoldDB" id="A0A8J7CK44"/>
<dbReference type="Gene3D" id="1.10.10.10">
    <property type="entry name" value="Winged helix-like DNA-binding domain superfamily/Winged helix DNA-binding domain"/>
    <property type="match status" value="1"/>
</dbReference>
<dbReference type="SUPFAM" id="SSF46785">
    <property type="entry name" value="Winged helix' DNA-binding domain"/>
    <property type="match status" value="3"/>
</dbReference>
<dbReference type="InterPro" id="IPR015191">
    <property type="entry name" value="SelB_WHD4"/>
</dbReference>
<dbReference type="Pfam" id="PF25461">
    <property type="entry name" value="Beta-barrel_SelB"/>
    <property type="match status" value="1"/>
</dbReference>
<dbReference type="Gene3D" id="1.10.10.2770">
    <property type="match status" value="1"/>
</dbReference>
<dbReference type="InterPro" id="IPR057335">
    <property type="entry name" value="Beta-barrel_SelB"/>
</dbReference>
<dbReference type="Proteomes" id="UP000648239">
    <property type="component" value="Unassembled WGS sequence"/>
</dbReference>
<keyword evidence="11" id="KW-0251">Elongation factor</keyword>
<feature type="compositionally biased region" description="Basic and acidic residues" evidence="9">
    <location>
        <begin position="357"/>
        <end position="373"/>
    </location>
</feature>
<evidence type="ECO:0000256" key="8">
    <source>
        <dbReference type="ARBA" id="ARBA00031615"/>
    </source>
</evidence>
<dbReference type="InterPro" id="IPR031157">
    <property type="entry name" value="G_TR_CS"/>
</dbReference>
<comment type="subcellular location">
    <subcellularLocation>
        <location evidence="1">Cytoplasm</location>
    </subcellularLocation>
</comment>
<dbReference type="CDD" id="cd04171">
    <property type="entry name" value="SelB"/>
    <property type="match status" value="1"/>
</dbReference>
<dbReference type="PROSITE" id="PS51722">
    <property type="entry name" value="G_TR_2"/>
    <property type="match status" value="1"/>
</dbReference>
<keyword evidence="3" id="KW-0963">Cytoplasm</keyword>
<name>A0A8J7CK44_9BACT</name>
<dbReference type="InterPro" id="IPR050055">
    <property type="entry name" value="EF-Tu_GTPase"/>
</dbReference>
<dbReference type="InterPro" id="IPR000795">
    <property type="entry name" value="T_Tr_GTP-bd_dom"/>
</dbReference>
<dbReference type="GO" id="GO:0003746">
    <property type="term" value="F:translation elongation factor activity"/>
    <property type="evidence" value="ECO:0007669"/>
    <property type="project" value="UniProtKB-KW"/>
</dbReference>
<evidence type="ECO:0000256" key="5">
    <source>
        <dbReference type="ARBA" id="ARBA00022917"/>
    </source>
</evidence>
<dbReference type="InterPro" id="IPR015190">
    <property type="entry name" value="Elong_fac_SelB-wing-hlx_typ-2"/>
</dbReference>
<dbReference type="PANTHER" id="PTHR43721:SF22">
    <property type="entry name" value="ELONGATION FACTOR TU, MITOCHONDRIAL"/>
    <property type="match status" value="1"/>
</dbReference>
<evidence type="ECO:0000313" key="11">
    <source>
        <dbReference type="EMBL" id="MBD3866808.1"/>
    </source>
</evidence>
<dbReference type="SUPFAM" id="SSF52540">
    <property type="entry name" value="P-loop containing nucleoside triphosphate hydrolases"/>
    <property type="match status" value="1"/>
</dbReference>
<dbReference type="InterPro" id="IPR036390">
    <property type="entry name" value="WH_DNA-bd_sf"/>
</dbReference>
<evidence type="ECO:0000256" key="6">
    <source>
        <dbReference type="ARBA" id="ARBA00023134"/>
    </source>
</evidence>